<evidence type="ECO:0000313" key="3">
    <source>
        <dbReference type="Proteomes" id="UP000464495"/>
    </source>
</evidence>
<gene>
    <name evidence="2" type="ORF">GO499_11630</name>
</gene>
<protein>
    <submittedName>
        <fullName evidence="2">Uncharacterized protein</fullName>
    </submittedName>
</protein>
<keyword evidence="1" id="KW-1133">Transmembrane helix</keyword>
<feature type="transmembrane region" description="Helical" evidence="1">
    <location>
        <begin position="30"/>
        <end position="51"/>
    </location>
</feature>
<dbReference type="AlphaFoldDB" id="A0A6P1T1B3"/>
<accession>A0A6P1T1B3</accession>
<keyword evidence="3" id="KW-1185">Reference proteome</keyword>
<organism evidence="2 3">
    <name type="scientific">Algicella marina</name>
    <dbReference type="NCBI Taxonomy" id="2683284"/>
    <lineage>
        <taxon>Bacteria</taxon>
        <taxon>Pseudomonadati</taxon>
        <taxon>Pseudomonadota</taxon>
        <taxon>Alphaproteobacteria</taxon>
        <taxon>Rhodobacterales</taxon>
        <taxon>Paracoccaceae</taxon>
        <taxon>Algicella</taxon>
    </lineage>
</organism>
<sequence length="53" mass="5760">MDILVLTWYGLICGILSILSPNIRRMPFRFITGVAVGVVSALVLPLILAQFSA</sequence>
<feature type="transmembrane region" description="Helical" evidence="1">
    <location>
        <begin position="6"/>
        <end position="23"/>
    </location>
</feature>
<dbReference type="KEGG" id="amaq:GO499_11630"/>
<dbReference type="Proteomes" id="UP000464495">
    <property type="component" value="Chromosome"/>
</dbReference>
<keyword evidence="1" id="KW-0472">Membrane</keyword>
<reference evidence="2 3" key="1">
    <citation type="submission" date="2019-12" db="EMBL/GenBank/DDBJ databases">
        <title>Complete genome sequence of Algicella marina strain 9Alg 56(T) isolated from the red alga Tichocarpus crinitus.</title>
        <authorList>
            <person name="Kim S.-G."/>
            <person name="Nedashkovskaya O.I."/>
        </authorList>
    </citation>
    <scope>NUCLEOTIDE SEQUENCE [LARGE SCALE GENOMIC DNA]</scope>
    <source>
        <strain evidence="2 3">9Alg 56</strain>
    </source>
</reference>
<evidence type="ECO:0000313" key="2">
    <source>
        <dbReference type="EMBL" id="QHQ35777.1"/>
    </source>
</evidence>
<evidence type="ECO:0000256" key="1">
    <source>
        <dbReference type="SAM" id="Phobius"/>
    </source>
</evidence>
<dbReference type="EMBL" id="CP046620">
    <property type="protein sequence ID" value="QHQ35777.1"/>
    <property type="molecule type" value="Genomic_DNA"/>
</dbReference>
<name>A0A6P1T1B3_9RHOB</name>
<proteinExistence type="predicted"/>
<keyword evidence="1" id="KW-0812">Transmembrane</keyword>
<dbReference type="RefSeq" id="WP_161862336.1">
    <property type="nucleotide sequence ID" value="NZ_CP046620.1"/>
</dbReference>